<keyword evidence="1" id="KW-0472">Membrane</keyword>
<evidence type="ECO:0000313" key="2">
    <source>
        <dbReference type="EMBL" id="MFD2160082.1"/>
    </source>
</evidence>
<dbReference type="RefSeq" id="WP_377089491.1">
    <property type="nucleotide sequence ID" value="NZ_JBHSJL010000014.1"/>
</dbReference>
<organism evidence="2 3">
    <name type="scientific">Rubritalea tangerina</name>
    <dbReference type="NCBI Taxonomy" id="430798"/>
    <lineage>
        <taxon>Bacteria</taxon>
        <taxon>Pseudomonadati</taxon>
        <taxon>Verrucomicrobiota</taxon>
        <taxon>Verrucomicrobiia</taxon>
        <taxon>Verrucomicrobiales</taxon>
        <taxon>Rubritaleaceae</taxon>
        <taxon>Rubritalea</taxon>
    </lineage>
</organism>
<accession>A0ABW4ZE30</accession>
<keyword evidence="1" id="KW-0812">Transmembrane</keyword>
<dbReference type="Proteomes" id="UP001597389">
    <property type="component" value="Unassembled WGS sequence"/>
</dbReference>
<evidence type="ECO:0000256" key="1">
    <source>
        <dbReference type="SAM" id="Phobius"/>
    </source>
</evidence>
<evidence type="ECO:0000313" key="3">
    <source>
        <dbReference type="Proteomes" id="UP001597389"/>
    </source>
</evidence>
<protein>
    <submittedName>
        <fullName evidence="2">NfeD family protein</fullName>
    </submittedName>
</protein>
<reference evidence="3" key="1">
    <citation type="journal article" date="2019" name="Int. J. Syst. Evol. Microbiol.">
        <title>The Global Catalogue of Microorganisms (GCM) 10K type strain sequencing project: providing services to taxonomists for standard genome sequencing and annotation.</title>
        <authorList>
            <consortium name="The Broad Institute Genomics Platform"/>
            <consortium name="The Broad Institute Genome Sequencing Center for Infectious Disease"/>
            <person name="Wu L."/>
            <person name="Ma J."/>
        </authorList>
    </citation>
    <scope>NUCLEOTIDE SEQUENCE [LARGE SCALE GENOMIC DNA]</scope>
    <source>
        <strain evidence="3">CCUG 57942</strain>
    </source>
</reference>
<name>A0ABW4ZE30_9BACT</name>
<keyword evidence="1" id="KW-1133">Transmembrane helix</keyword>
<keyword evidence="3" id="KW-1185">Reference proteome</keyword>
<sequence length="168" mass="19244">MPELNDIIETQHSAPLFLWWQWVLLALSACILIFILSALLKRKQKQGPPPLSLNPLQIAQQQLRSINLDDLDSNRLAIHLSLIVRQYLQRQYSDNALFQTDEEFHARSDHFERLTPNTQTLLKDYLTKVAQHKYAPNPNHPAALETLITHASEVLSKVDTENPIPALP</sequence>
<proteinExistence type="predicted"/>
<comment type="caution">
    <text evidence="2">The sequence shown here is derived from an EMBL/GenBank/DDBJ whole genome shotgun (WGS) entry which is preliminary data.</text>
</comment>
<feature type="transmembrane region" description="Helical" evidence="1">
    <location>
        <begin position="20"/>
        <end position="40"/>
    </location>
</feature>
<dbReference type="EMBL" id="JBHUJB010000070">
    <property type="protein sequence ID" value="MFD2160082.1"/>
    <property type="molecule type" value="Genomic_DNA"/>
</dbReference>
<gene>
    <name evidence="2" type="ORF">ACFSW8_14345</name>
</gene>